<feature type="domain" description="Beta-ketoacyl-[acyl-carrier-protein] synthase III N-terminal" evidence="11">
    <location>
        <begin position="106"/>
        <end position="184"/>
    </location>
</feature>
<comment type="domain">
    <text evidence="9">The last Arg residue of the ACP-binding site is essential for the weak association between ACP/AcpP and FabH.</text>
</comment>
<feature type="active site" evidence="9">
    <location>
        <position position="251"/>
    </location>
</feature>
<keyword evidence="2 9" id="KW-0444">Lipid biosynthesis</keyword>
<comment type="function">
    <text evidence="9">Catalyzes the condensation reaction of fatty acid synthesis by the addition to an acyl acceptor of two carbons from malonyl-ACP. Catalyzes the first condensation reaction which initiates fatty acid synthesis and may therefore play a role in governing the total rate of fatty acid production. Possesses both acetoacetyl-ACP synthase and acetyl transacylase activities. Its substrate specificity determines the biosynthesis of branched-chain and/or straight-chain of fatty acids.</text>
</comment>
<feature type="domain" description="Beta-ketoacyl-[acyl-carrier-protein] synthase III C-terminal" evidence="10">
    <location>
        <begin position="235"/>
        <end position="326"/>
    </location>
</feature>
<dbReference type="NCBIfam" id="NF006829">
    <property type="entry name" value="PRK09352.1"/>
    <property type="match status" value="1"/>
</dbReference>
<dbReference type="EC" id="2.3.1.180" evidence="9"/>
<dbReference type="SUPFAM" id="SSF53901">
    <property type="entry name" value="Thiolase-like"/>
    <property type="match status" value="1"/>
</dbReference>
<evidence type="ECO:0000256" key="4">
    <source>
        <dbReference type="ARBA" id="ARBA00022832"/>
    </source>
</evidence>
<comment type="subcellular location">
    <subcellularLocation>
        <location evidence="9">Cytoplasm</location>
    </subcellularLocation>
</comment>
<accession>A0A224XAM4</accession>
<evidence type="ECO:0000259" key="11">
    <source>
        <dbReference type="Pfam" id="PF08545"/>
    </source>
</evidence>
<keyword evidence="3 9" id="KW-0808">Transferase</keyword>
<keyword evidence="7 9" id="KW-0511">Multifunctional enzyme</keyword>
<dbReference type="CDD" id="cd00830">
    <property type="entry name" value="KAS_III"/>
    <property type="match status" value="1"/>
</dbReference>
<keyword evidence="5 9" id="KW-0443">Lipid metabolism</keyword>
<dbReference type="Pfam" id="PF08541">
    <property type="entry name" value="ACP_syn_III_C"/>
    <property type="match status" value="1"/>
</dbReference>
<dbReference type="NCBIfam" id="TIGR00747">
    <property type="entry name" value="fabH"/>
    <property type="match status" value="1"/>
</dbReference>
<protein>
    <recommendedName>
        <fullName evidence="9">Beta-ketoacyl-[acyl-carrier-protein] synthase III</fullName>
        <shortName evidence="9">Beta-ketoacyl-ACP synthase III</shortName>
        <shortName evidence="9">KAS III</shortName>
        <ecNumber evidence="9">2.3.1.180</ecNumber>
    </recommendedName>
    <alternativeName>
        <fullName evidence="9">3-oxoacyl-[acyl-carrier-protein] synthase 3</fullName>
    </alternativeName>
    <alternativeName>
        <fullName evidence="9">3-oxoacyl-[acyl-carrier-protein] synthase III</fullName>
    </alternativeName>
</protein>
<comment type="similarity">
    <text evidence="1 9">Belongs to the thiolase-like superfamily. FabH family.</text>
</comment>
<comment type="subunit">
    <text evidence="9">Homodimer.</text>
</comment>
<dbReference type="RefSeq" id="WP_094783795.1">
    <property type="nucleotide sequence ID" value="NZ_BEDT01000001.1"/>
</dbReference>
<dbReference type="EMBL" id="BEDT01000001">
    <property type="protein sequence ID" value="GAX46721.1"/>
    <property type="molecule type" value="Genomic_DNA"/>
</dbReference>
<keyword evidence="9" id="KW-0963">Cytoplasm</keyword>
<evidence type="ECO:0000259" key="10">
    <source>
        <dbReference type="Pfam" id="PF08541"/>
    </source>
</evidence>
<dbReference type="UniPathway" id="UPA00094"/>
<comment type="pathway">
    <text evidence="9">Lipid metabolism; fatty acid biosynthesis.</text>
</comment>
<feature type="region of interest" description="ACP-binding" evidence="9">
    <location>
        <begin position="252"/>
        <end position="256"/>
    </location>
</feature>
<feature type="active site" evidence="9">
    <location>
        <position position="112"/>
    </location>
</feature>
<dbReference type="OrthoDB" id="9815506at2"/>
<dbReference type="PANTHER" id="PTHR43091">
    <property type="entry name" value="3-OXOACYL-[ACYL-CARRIER-PROTEIN] SYNTHASE"/>
    <property type="match status" value="1"/>
</dbReference>
<feature type="active site" evidence="9">
    <location>
        <position position="281"/>
    </location>
</feature>
<evidence type="ECO:0000256" key="7">
    <source>
        <dbReference type="ARBA" id="ARBA00023268"/>
    </source>
</evidence>
<dbReference type="HAMAP" id="MF_01815">
    <property type="entry name" value="FabH"/>
    <property type="match status" value="1"/>
</dbReference>
<evidence type="ECO:0000256" key="5">
    <source>
        <dbReference type="ARBA" id="ARBA00023098"/>
    </source>
</evidence>
<evidence type="ECO:0000256" key="8">
    <source>
        <dbReference type="ARBA" id="ARBA00023315"/>
    </source>
</evidence>
<keyword evidence="8 9" id="KW-0012">Acyltransferase</keyword>
<evidence type="ECO:0000256" key="3">
    <source>
        <dbReference type="ARBA" id="ARBA00022679"/>
    </source>
</evidence>
<dbReference type="InterPro" id="IPR013751">
    <property type="entry name" value="ACP_syn_III_N"/>
</dbReference>
<evidence type="ECO:0000256" key="2">
    <source>
        <dbReference type="ARBA" id="ARBA00022516"/>
    </source>
</evidence>
<dbReference type="GO" id="GO:0004315">
    <property type="term" value="F:3-oxoacyl-[acyl-carrier-protein] synthase activity"/>
    <property type="evidence" value="ECO:0007669"/>
    <property type="project" value="InterPro"/>
</dbReference>
<dbReference type="PANTHER" id="PTHR43091:SF1">
    <property type="entry name" value="BETA-KETOACYL-[ACYL-CARRIER-PROTEIN] SYNTHASE III, CHLOROPLASTIC"/>
    <property type="match status" value="1"/>
</dbReference>
<dbReference type="GO" id="GO:0033818">
    <property type="term" value="F:beta-ketoacyl-acyl-carrier-protein synthase III activity"/>
    <property type="evidence" value="ECO:0007669"/>
    <property type="project" value="UniProtKB-UniRule"/>
</dbReference>
<gene>
    <name evidence="9" type="primary">fabH</name>
    <name evidence="12" type="ORF">RsY01_300</name>
</gene>
<evidence type="ECO:0000313" key="12">
    <source>
        <dbReference type="EMBL" id="GAX46721.1"/>
    </source>
</evidence>
<keyword evidence="13" id="KW-1185">Reference proteome</keyword>
<sequence>MTFAKVTATAHYAPEQVVTNDELSHIMATSDDWIASRTGIRQRHIVQDENTSDLAANVGLQLLKKAALAAEDLDFIIVATVSPDGNMPSTASLVQAKLGASKAFAFDLTAACSGFVYALSVADKLLASGAYRNGIVIGAEVLSKIVDWSDRSTSVLFGDGAGGVLLQAISETPLILAETLKSDGQRGMSLTSHLTQPKSPFSTPELSDDLFLKMDGRAIFDFAVRDVPKNILESLEKAELSPDDIDYLLLHQANSRILDKMARKIKTDRSKFLQNMQAYGNTSAASIPILLSEAVDAGTIQLDGSQKLVLTGFGGGLTWGTLVVKI</sequence>
<comment type="caution">
    <text evidence="12">The sequence shown here is derived from an EMBL/GenBank/DDBJ whole genome shotgun (WGS) entry which is preliminary data.</text>
</comment>
<dbReference type="Gene3D" id="3.40.47.10">
    <property type="match status" value="1"/>
</dbReference>
<comment type="catalytic activity">
    <reaction evidence="9">
        <text>malonyl-[ACP] + acetyl-CoA + H(+) = 3-oxobutanoyl-[ACP] + CO2 + CoA</text>
        <dbReference type="Rhea" id="RHEA:12080"/>
        <dbReference type="Rhea" id="RHEA-COMP:9623"/>
        <dbReference type="Rhea" id="RHEA-COMP:9625"/>
        <dbReference type="ChEBI" id="CHEBI:15378"/>
        <dbReference type="ChEBI" id="CHEBI:16526"/>
        <dbReference type="ChEBI" id="CHEBI:57287"/>
        <dbReference type="ChEBI" id="CHEBI:57288"/>
        <dbReference type="ChEBI" id="CHEBI:78449"/>
        <dbReference type="ChEBI" id="CHEBI:78450"/>
        <dbReference type="EC" id="2.3.1.180"/>
    </reaction>
</comment>
<keyword evidence="4 9" id="KW-0276">Fatty acid metabolism</keyword>
<dbReference type="Proteomes" id="UP000218689">
    <property type="component" value="Unassembled WGS sequence"/>
</dbReference>
<evidence type="ECO:0000313" key="13">
    <source>
        <dbReference type="Proteomes" id="UP000218689"/>
    </source>
</evidence>
<evidence type="ECO:0000256" key="6">
    <source>
        <dbReference type="ARBA" id="ARBA00023160"/>
    </source>
</evidence>
<evidence type="ECO:0000256" key="1">
    <source>
        <dbReference type="ARBA" id="ARBA00008642"/>
    </source>
</evidence>
<keyword evidence="6 9" id="KW-0275">Fatty acid biosynthesis</keyword>
<dbReference type="GO" id="GO:0005737">
    <property type="term" value="C:cytoplasm"/>
    <property type="evidence" value="ECO:0007669"/>
    <property type="project" value="UniProtKB-SubCell"/>
</dbReference>
<evidence type="ECO:0000256" key="9">
    <source>
        <dbReference type="HAMAP-Rule" id="MF_01815"/>
    </source>
</evidence>
<proteinExistence type="inferred from homology"/>
<dbReference type="InterPro" id="IPR004655">
    <property type="entry name" value="FabH"/>
</dbReference>
<name>A0A224XAM4_9LACT</name>
<dbReference type="AlphaFoldDB" id="A0A224XAM4"/>
<dbReference type="GO" id="GO:0006633">
    <property type="term" value="P:fatty acid biosynthetic process"/>
    <property type="evidence" value="ECO:0007669"/>
    <property type="project" value="UniProtKB-UniRule"/>
</dbReference>
<reference evidence="13" key="1">
    <citation type="submission" date="2017-08" db="EMBL/GenBank/DDBJ databases">
        <title>Draft genome sequence of Lactococcus sp. strain Rs-Y01, isolated from the gut of the lower termite Reticulitermes speratus.</title>
        <authorList>
            <person name="Ohkuma M."/>
            <person name="Yuki M."/>
        </authorList>
    </citation>
    <scope>NUCLEOTIDE SEQUENCE [LARGE SCALE GENOMIC DNA]</scope>
    <source>
        <strain evidence="13">Rs-Y01</strain>
    </source>
</reference>
<dbReference type="InterPro" id="IPR013747">
    <property type="entry name" value="ACP_syn_III_C"/>
</dbReference>
<organism evidence="12 13">
    <name type="scientific">Pseudolactococcus reticulitermitis</name>
    <dbReference type="NCBI Taxonomy" id="2025039"/>
    <lineage>
        <taxon>Bacteria</taxon>
        <taxon>Bacillati</taxon>
        <taxon>Bacillota</taxon>
        <taxon>Bacilli</taxon>
        <taxon>Lactobacillales</taxon>
        <taxon>Streptococcaceae</taxon>
        <taxon>Pseudolactococcus</taxon>
    </lineage>
</organism>
<dbReference type="Pfam" id="PF08545">
    <property type="entry name" value="ACP_syn_III"/>
    <property type="match status" value="1"/>
</dbReference>
<dbReference type="InterPro" id="IPR016039">
    <property type="entry name" value="Thiolase-like"/>
</dbReference>